<gene>
    <name evidence="1" type="ORF">ILEXP_LOCUS38362</name>
</gene>
<organism evidence="1 2">
    <name type="scientific">Ilex paraguariensis</name>
    <name type="common">yerba mate</name>
    <dbReference type="NCBI Taxonomy" id="185542"/>
    <lineage>
        <taxon>Eukaryota</taxon>
        <taxon>Viridiplantae</taxon>
        <taxon>Streptophyta</taxon>
        <taxon>Embryophyta</taxon>
        <taxon>Tracheophyta</taxon>
        <taxon>Spermatophyta</taxon>
        <taxon>Magnoliopsida</taxon>
        <taxon>eudicotyledons</taxon>
        <taxon>Gunneridae</taxon>
        <taxon>Pentapetalae</taxon>
        <taxon>asterids</taxon>
        <taxon>campanulids</taxon>
        <taxon>Aquifoliales</taxon>
        <taxon>Aquifoliaceae</taxon>
        <taxon>Ilex</taxon>
    </lineage>
</organism>
<accession>A0ABC8THR6</accession>
<name>A0ABC8THR6_9AQUA</name>
<dbReference type="EMBL" id="CAUOFW020005178">
    <property type="protein sequence ID" value="CAK9168938.1"/>
    <property type="molecule type" value="Genomic_DNA"/>
</dbReference>
<evidence type="ECO:0000313" key="2">
    <source>
        <dbReference type="Proteomes" id="UP001642360"/>
    </source>
</evidence>
<evidence type="ECO:0000313" key="1">
    <source>
        <dbReference type="EMBL" id="CAK9168938.1"/>
    </source>
</evidence>
<dbReference type="Proteomes" id="UP001642360">
    <property type="component" value="Unassembled WGS sequence"/>
</dbReference>
<sequence length="54" mass="5980">MDIDLEDSAEELIVGLDTLKLVPNKIPTPPPKKQSAISTPTRTPLRILKNLRVC</sequence>
<dbReference type="AlphaFoldDB" id="A0ABC8THR6"/>
<comment type="caution">
    <text evidence="1">The sequence shown here is derived from an EMBL/GenBank/DDBJ whole genome shotgun (WGS) entry which is preliminary data.</text>
</comment>
<reference evidence="1 2" key="1">
    <citation type="submission" date="2024-02" db="EMBL/GenBank/DDBJ databases">
        <authorList>
            <person name="Vignale AGUSTIN F."/>
            <person name="Sosa J E."/>
            <person name="Modenutti C."/>
        </authorList>
    </citation>
    <scope>NUCLEOTIDE SEQUENCE [LARGE SCALE GENOMIC DNA]</scope>
</reference>
<protein>
    <submittedName>
        <fullName evidence="1">Uncharacterized protein</fullName>
    </submittedName>
</protein>
<proteinExistence type="predicted"/>
<keyword evidence="2" id="KW-1185">Reference proteome</keyword>
<feature type="non-terminal residue" evidence="1">
    <location>
        <position position="54"/>
    </location>
</feature>